<keyword evidence="4" id="KW-1185">Reference proteome</keyword>
<accession>A0A1W2CSY4</accession>
<dbReference type="Pfam" id="PF10592">
    <property type="entry name" value="AIPR"/>
    <property type="match status" value="1"/>
</dbReference>
<feature type="domain" description="Abortive phage infection protein C-terminal" evidence="2">
    <location>
        <begin position="2"/>
        <end position="82"/>
    </location>
</feature>
<gene>
    <name evidence="3" type="ORF">SAMN05660703_3193</name>
</gene>
<sequence length="287" mass="33904">MFEDVISKAIIFSSAEKVYGVKPNAIGDMRYIVVPYALAWLGYKLDYKLDLYKIWKQQTLSDVLKSKLHEIMSKIEEYIKSKAPGSLYGEWAKKEECWDAIKNENLNIKLDEISGELEDKTSEKRKMLTEDETIKVEIEASIERLKSVHYKTWKKIEAWGRETGNLSQYQFDMAYTLSSKLRNNRPFTDIERNQGETILNSVIEKNPELFFDMDEYFNHDENLKKDEVNITLDLVEKIVKWDKERRKLDAYKYRFMVELLEGKKTLTDRNKSLVGLNLKTVQKYGFR</sequence>
<evidence type="ECO:0000313" key="4">
    <source>
        <dbReference type="Proteomes" id="UP000192360"/>
    </source>
</evidence>
<dbReference type="InterPro" id="IPR018891">
    <property type="entry name" value="AIPR_C"/>
</dbReference>
<proteinExistence type="predicted"/>
<keyword evidence="1" id="KW-0175">Coiled coil</keyword>
<evidence type="ECO:0000256" key="1">
    <source>
        <dbReference type="SAM" id="Coils"/>
    </source>
</evidence>
<feature type="coiled-coil region" evidence="1">
    <location>
        <begin position="103"/>
        <end position="130"/>
    </location>
</feature>
<protein>
    <recommendedName>
        <fullName evidence="2">Abortive phage infection protein C-terminal domain-containing protein</fullName>
    </recommendedName>
</protein>
<dbReference type="EMBL" id="FWXO01000008">
    <property type="protein sequence ID" value="SMC88002.1"/>
    <property type="molecule type" value="Genomic_DNA"/>
</dbReference>
<dbReference type="RefSeq" id="WP_084063158.1">
    <property type="nucleotide sequence ID" value="NZ_FWXO01000008.1"/>
</dbReference>
<name>A0A1W2CSY4_9FLAO</name>
<dbReference type="AlphaFoldDB" id="A0A1W2CSY4"/>
<evidence type="ECO:0000313" key="3">
    <source>
        <dbReference type="EMBL" id="SMC88002.1"/>
    </source>
</evidence>
<dbReference type="STRING" id="504486.SAMN05660703_3193"/>
<reference evidence="3 4" key="1">
    <citation type="submission" date="2017-04" db="EMBL/GenBank/DDBJ databases">
        <authorList>
            <person name="Afonso C.L."/>
            <person name="Miller P.J."/>
            <person name="Scott M.A."/>
            <person name="Spackman E."/>
            <person name="Goraichik I."/>
            <person name="Dimitrov K.M."/>
            <person name="Suarez D.L."/>
            <person name="Swayne D.E."/>
        </authorList>
    </citation>
    <scope>NUCLEOTIDE SEQUENCE [LARGE SCALE GENOMIC DNA]</scope>
    <source>
        <strain evidence="3 4">DSM 21164</strain>
    </source>
</reference>
<dbReference type="Proteomes" id="UP000192360">
    <property type="component" value="Unassembled WGS sequence"/>
</dbReference>
<evidence type="ECO:0000259" key="2">
    <source>
        <dbReference type="Pfam" id="PF10592"/>
    </source>
</evidence>
<organism evidence="3 4">
    <name type="scientific">Cellulophaga tyrosinoxydans</name>
    <dbReference type="NCBI Taxonomy" id="504486"/>
    <lineage>
        <taxon>Bacteria</taxon>
        <taxon>Pseudomonadati</taxon>
        <taxon>Bacteroidota</taxon>
        <taxon>Flavobacteriia</taxon>
        <taxon>Flavobacteriales</taxon>
        <taxon>Flavobacteriaceae</taxon>
        <taxon>Cellulophaga</taxon>
    </lineage>
</organism>